<evidence type="ECO:0000259" key="2">
    <source>
        <dbReference type="Pfam" id="PF19026"/>
    </source>
</evidence>
<sequence length="129" mass="13731">MAEEPQPSNVQEGADAPDVLPASKEDRKAAQALSSLESKINDDAGAKKEVDLKALGYALKNLDEQNTQKSSAAVKKEEAPKKPLIKVAAEDVALLVEHLDLSKAKATDLLRAHDADLTKAMNAWVTSSA</sequence>
<reference evidence="3 4" key="1">
    <citation type="submission" date="2015-07" db="EMBL/GenBank/DDBJ databases">
        <title>Comparative genomics of the Sigatoka disease complex on banana suggests a link between parallel evolutionary changes in Pseudocercospora fijiensis and Pseudocercospora eumusae and increased virulence on the banana host.</title>
        <authorList>
            <person name="Chang T.-C."/>
            <person name="Salvucci A."/>
            <person name="Crous P.W."/>
            <person name="Stergiopoulos I."/>
        </authorList>
    </citation>
    <scope>NUCLEOTIDE SEQUENCE [LARGE SCALE GENOMIC DNA]</scope>
    <source>
        <strain evidence="3 4">CBS 116634</strain>
    </source>
</reference>
<feature type="compositionally biased region" description="Polar residues" evidence="1">
    <location>
        <begin position="1"/>
        <end position="11"/>
    </location>
</feature>
<dbReference type="STRING" id="113226.A0A139IAX2"/>
<dbReference type="PANTHER" id="PTHR31184">
    <property type="entry name" value="HUNTINGTIN-INTERACTING PROTEIN K FAMILY MEMBER"/>
    <property type="match status" value="1"/>
</dbReference>
<dbReference type="AlphaFoldDB" id="A0A139IAX2"/>
<keyword evidence="4" id="KW-1185">Reference proteome</keyword>
<comment type="caution">
    <text evidence="3">The sequence shown here is derived from an EMBL/GenBank/DDBJ whole genome shotgun (WGS) entry which is preliminary data.</text>
</comment>
<dbReference type="Proteomes" id="UP000073492">
    <property type="component" value="Unassembled WGS sequence"/>
</dbReference>
<dbReference type="Pfam" id="PF19026">
    <property type="entry name" value="UBA_HYPK"/>
    <property type="match status" value="1"/>
</dbReference>
<accession>A0A139IAX2</accession>
<name>A0A139IAX2_9PEZI</name>
<gene>
    <name evidence="3" type="ORF">AC579_10485</name>
</gene>
<dbReference type="InterPro" id="IPR044034">
    <property type="entry name" value="NAC-like_UBA"/>
</dbReference>
<evidence type="ECO:0000313" key="3">
    <source>
        <dbReference type="EMBL" id="KXT11908.1"/>
    </source>
</evidence>
<proteinExistence type="predicted"/>
<feature type="region of interest" description="Disordered" evidence="1">
    <location>
        <begin position="1"/>
        <end position="41"/>
    </location>
</feature>
<feature type="domain" description="Nascent polypeptide-associated complex subunit alpha-like UBA" evidence="2">
    <location>
        <begin position="85"/>
        <end position="125"/>
    </location>
</feature>
<dbReference type="InterPro" id="IPR052617">
    <property type="entry name" value="Huntingtin-int_K"/>
</dbReference>
<dbReference type="CDD" id="cd14361">
    <property type="entry name" value="UBA_HYPK"/>
    <property type="match status" value="1"/>
</dbReference>
<dbReference type="EMBL" id="LFZO01000174">
    <property type="protein sequence ID" value="KXT11908.1"/>
    <property type="molecule type" value="Genomic_DNA"/>
</dbReference>
<protein>
    <recommendedName>
        <fullName evidence="2">Nascent polypeptide-associated complex subunit alpha-like UBA domain-containing protein</fullName>
    </recommendedName>
</protein>
<dbReference type="GO" id="GO:0043066">
    <property type="term" value="P:negative regulation of apoptotic process"/>
    <property type="evidence" value="ECO:0007669"/>
    <property type="project" value="TreeGrafter"/>
</dbReference>
<evidence type="ECO:0000313" key="4">
    <source>
        <dbReference type="Proteomes" id="UP000073492"/>
    </source>
</evidence>
<dbReference type="PANTHER" id="PTHR31184:SF2">
    <property type="entry name" value="HUNTINGTIN-INTERACTING PROTEIN K"/>
    <property type="match status" value="1"/>
</dbReference>
<dbReference type="GO" id="GO:0050821">
    <property type="term" value="P:protein stabilization"/>
    <property type="evidence" value="ECO:0007669"/>
    <property type="project" value="TreeGrafter"/>
</dbReference>
<dbReference type="InterPro" id="IPR038922">
    <property type="entry name" value="HYPK_UBA"/>
</dbReference>
<evidence type="ECO:0000256" key="1">
    <source>
        <dbReference type="SAM" id="MobiDB-lite"/>
    </source>
</evidence>
<organism evidence="3 4">
    <name type="scientific">Pseudocercospora musae</name>
    <dbReference type="NCBI Taxonomy" id="113226"/>
    <lineage>
        <taxon>Eukaryota</taxon>
        <taxon>Fungi</taxon>
        <taxon>Dikarya</taxon>
        <taxon>Ascomycota</taxon>
        <taxon>Pezizomycotina</taxon>
        <taxon>Dothideomycetes</taxon>
        <taxon>Dothideomycetidae</taxon>
        <taxon>Mycosphaerellales</taxon>
        <taxon>Mycosphaerellaceae</taxon>
        <taxon>Pseudocercospora</taxon>
    </lineage>
</organism>